<keyword evidence="2" id="KW-1185">Reference proteome</keyword>
<reference evidence="2" key="1">
    <citation type="submission" date="2017-03" db="EMBL/GenBank/DDBJ databases">
        <title>Phytopthora megakarya and P. palmivora, two closely related causual agents of cacao black pod achieved similar genome size and gene model numbers by different mechanisms.</title>
        <authorList>
            <person name="Ali S."/>
            <person name="Shao J."/>
            <person name="Larry D.J."/>
            <person name="Kronmiller B."/>
            <person name="Shen D."/>
            <person name="Strem M.D."/>
            <person name="Melnick R.L."/>
            <person name="Guiltinan M.J."/>
            <person name="Tyler B.M."/>
            <person name="Meinhardt L.W."/>
            <person name="Bailey B.A."/>
        </authorList>
    </citation>
    <scope>NUCLEOTIDE SEQUENCE [LARGE SCALE GENOMIC DNA]</scope>
    <source>
        <strain evidence="2">zdho120</strain>
    </source>
</reference>
<organism evidence="1 2">
    <name type="scientific">Phytophthora megakarya</name>
    <dbReference type="NCBI Taxonomy" id="4795"/>
    <lineage>
        <taxon>Eukaryota</taxon>
        <taxon>Sar</taxon>
        <taxon>Stramenopiles</taxon>
        <taxon>Oomycota</taxon>
        <taxon>Peronosporomycetes</taxon>
        <taxon>Peronosporales</taxon>
        <taxon>Peronosporaceae</taxon>
        <taxon>Phytophthora</taxon>
    </lineage>
</organism>
<name>A0A225VIV7_9STRA</name>
<evidence type="ECO:0000313" key="2">
    <source>
        <dbReference type="Proteomes" id="UP000198211"/>
    </source>
</evidence>
<accession>A0A225VIV7</accession>
<dbReference type="STRING" id="4795.A0A225VIV7"/>
<sequence length="54" mass="6161">MYGDRYIKKYQGEVAELFQQGVNNNASKLGPARMLGVLVANHARKYDLPTEYEI</sequence>
<evidence type="ECO:0000313" key="1">
    <source>
        <dbReference type="EMBL" id="OWZ04687.1"/>
    </source>
</evidence>
<gene>
    <name evidence="1" type="ORF">PHMEG_00023371</name>
</gene>
<protein>
    <submittedName>
        <fullName evidence="1">Uncharacterized protein</fullName>
    </submittedName>
</protein>
<dbReference type="OrthoDB" id="97451at2759"/>
<dbReference type="AlphaFoldDB" id="A0A225VIV7"/>
<dbReference type="EMBL" id="NBNE01004830">
    <property type="protein sequence ID" value="OWZ04687.1"/>
    <property type="molecule type" value="Genomic_DNA"/>
</dbReference>
<comment type="caution">
    <text evidence="1">The sequence shown here is derived from an EMBL/GenBank/DDBJ whole genome shotgun (WGS) entry which is preliminary data.</text>
</comment>
<proteinExistence type="predicted"/>
<dbReference type="Proteomes" id="UP000198211">
    <property type="component" value="Unassembled WGS sequence"/>
</dbReference>